<proteinExistence type="predicted"/>
<protein>
    <submittedName>
        <fullName evidence="1">Uncharacterized protein</fullName>
    </submittedName>
</protein>
<reference evidence="1" key="1">
    <citation type="journal article" date="2020" name="Nature">
        <title>Giant virus diversity and host interactions through global metagenomics.</title>
        <authorList>
            <person name="Schulz F."/>
            <person name="Roux S."/>
            <person name="Paez-Espino D."/>
            <person name="Jungbluth S."/>
            <person name="Walsh D.A."/>
            <person name="Denef V.J."/>
            <person name="McMahon K.D."/>
            <person name="Konstantinidis K.T."/>
            <person name="Eloe-Fadrosh E.A."/>
            <person name="Kyrpides N.C."/>
            <person name="Woyke T."/>
        </authorList>
    </citation>
    <scope>NUCLEOTIDE SEQUENCE</scope>
    <source>
        <strain evidence="1">GVMAG-M-3300018868-6</strain>
    </source>
</reference>
<dbReference type="AlphaFoldDB" id="A0A6C0BVR9"/>
<sequence length="46" mass="5095">MVYCEKASQMKMNVAIVGGYVESLAKEIGVPVKIYLPDWKSSETNS</sequence>
<accession>A0A6C0BVR9</accession>
<evidence type="ECO:0000313" key="1">
    <source>
        <dbReference type="EMBL" id="QHS95528.1"/>
    </source>
</evidence>
<organism evidence="1">
    <name type="scientific">viral metagenome</name>
    <dbReference type="NCBI Taxonomy" id="1070528"/>
    <lineage>
        <taxon>unclassified sequences</taxon>
        <taxon>metagenomes</taxon>
        <taxon>organismal metagenomes</taxon>
    </lineage>
</organism>
<dbReference type="EMBL" id="MN739253">
    <property type="protein sequence ID" value="QHS95528.1"/>
    <property type="molecule type" value="Genomic_DNA"/>
</dbReference>
<name>A0A6C0BVR9_9ZZZZ</name>